<gene>
    <name evidence="2" type="ORF">FHS99_001532</name>
</gene>
<comment type="caution">
    <text evidence="2">The sequence shown here is derived from an EMBL/GenBank/DDBJ whole genome shotgun (WGS) entry which is preliminary data.</text>
</comment>
<keyword evidence="1" id="KW-0472">Membrane</keyword>
<dbReference type="RefSeq" id="WP_157176803.1">
    <property type="nucleotide sequence ID" value="NZ_BMJP01000002.1"/>
</dbReference>
<sequence length="100" mass="10995">MLAWIQQERDRSMKVDYLLVWAANAAIVAVLPAKLGWSGAPLLIFLTYAVTAGIVLTLAEDLRYATLAFTRTDIRSYLKVRVGLVAVFGIVPFLLGRALS</sequence>
<keyword evidence="1" id="KW-1133">Transmembrane helix</keyword>
<evidence type="ECO:0000313" key="2">
    <source>
        <dbReference type="EMBL" id="MBB5729054.1"/>
    </source>
</evidence>
<accession>A0A7W9BSD8</accession>
<feature type="transmembrane region" description="Helical" evidence="1">
    <location>
        <begin position="15"/>
        <end position="33"/>
    </location>
</feature>
<dbReference type="OrthoDB" id="7586095at2"/>
<dbReference type="EMBL" id="JACIJR010000003">
    <property type="protein sequence ID" value="MBB5729054.1"/>
    <property type="molecule type" value="Genomic_DNA"/>
</dbReference>
<feature type="transmembrane region" description="Helical" evidence="1">
    <location>
        <begin position="80"/>
        <end position="99"/>
    </location>
</feature>
<evidence type="ECO:0000313" key="3">
    <source>
        <dbReference type="Proteomes" id="UP000546701"/>
    </source>
</evidence>
<reference evidence="2 3" key="1">
    <citation type="submission" date="2020-08" db="EMBL/GenBank/DDBJ databases">
        <title>Genomic Encyclopedia of Type Strains, Phase IV (KMG-IV): sequencing the most valuable type-strain genomes for metagenomic binning, comparative biology and taxonomic classification.</title>
        <authorList>
            <person name="Goeker M."/>
        </authorList>
    </citation>
    <scope>NUCLEOTIDE SEQUENCE [LARGE SCALE GENOMIC DNA]</scope>
    <source>
        <strain evidence="2 3">DSM 103336</strain>
    </source>
</reference>
<proteinExistence type="predicted"/>
<feature type="transmembrane region" description="Helical" evidence="1">
    <location>
        <begin position="39"/>
        <end position="59"/>
    </location>
</feature>
<protein>
    <submittedName>
        <fullName evidence="2">Putative membrane protein YwaF</fullName>
    </submittedName>
</protein>
<organism evidence="2 3">
    <name type="scientific">Sphingomonas prati</name>
    <dbReference type="NCBI Taxonomy" id="1843237"/>
    <lineage>
        <taxon>Bacteria</taxon>
        <taxon>Pseudomonadati</taxon>
        <taxon>Pseudomonadota</taxon>
        <taxon>Alphaproteobacteria</taxon>
        <taxon>Sphingomonadales</taxon>
        <taxon>Sphingomonadaceae</taxon>
        <taxon>Sphingomonas</taxon>
    </lineage>
</organism>
<keyword evidence="1" id="KW-0812">Transmembrane</keyword>
<dbReference type="AlphaFoldDB" id="A0A7W9BSD8"/>
<dbReference type="Proteomes" id="UP000546701">
    <property type="component" value="Unassembled WGS sequence"/>
</dbReference>
<keyword evidence="3" id="KW-1185">Reference proteome</keyword>
<evidence type="ECO:0000256" key="1">
    <source>
        <dbReference type="SAM" id="Phobius"/>
    </source>
</evidence>
<name>A0A7W9BSD8_9SPHN</name>